<comment type="caution">
    <text evidence="3">The sequence shown here is derived from an EMBL/GenBank/DDBJ whole genome shotgun (WGS) entry which is preliminary data.</text>
</comment>
<sequence>MGEAAVATEGYFEVRPRSKELPSRGTLSKSRPEAVGFHGLYFFLANLALFLLPGATYLLSFLLLGIPLGISVHQSPENAAYVFLFLSGSSGLFLLFLGGVIFPKFFRFHQVIPLVLGRRRHRSHFSFMSERRKASACGKHCGPWFTIFIMGLLVRSLPVVVTHTTTIVDIVRDLQALDIAPSNCQDQFYAVANGQKILSWKDTLDSLNIGPGSHLFFRTRLPGGSRGRSPSSSPSPVPIKKRRIKVVRSDVDSEEELEHKAKPKAPVRGRAGRRSHSGRAKRTDGPSNLGPASTPPPTLQEMPETPVPKPKAARPKKVAKFSPRTARTVAFVLRPNLPLGGKESDNESSSDSDGSQPRRRKPRALNRTKHLKKDGWRRVGSSHTTEVFQTFEQWHNDYTPHGYETADGLVEVKHLGHPVDRPRDIRARPFIVQWITPDRDAPKEFTDDPRPIFRVEYRCSGSCGDAPASDGDRDSDNPSDSGHAPAKEDNESVRGANGKKKYKKSTCPHNVVLHVEVYSDNLSKSLSALMTHWRYGLLHNSAKAGLQARNRPNQRMHPSATGRSNSRTHQGLNLGLTTVFCLGRVRRRKWLANRNSDCLGNFEPKSRGRMLQKLQTHRRLKRRKRRRNFARKRRRYCRNDVSDLLSAKQRIWRKN</sequence>
<feature type="compositionally biased region" description="Basic residues" evidence="1">
    <location>
        <begin position="261"/>
        <end position="280"/>
    </location>
</feature>
<evidence type="ECO:0000313" key="3">
    <source>
        <dbReference type="EMBL" id="KAJ7045656.1"/>
    </source>
</evidence>
<keyword evidence="2" id="KW-0812">Transmembrane</keyword>
<keyword evidence="2" id="KW-0472">Membrane</keyword>
<evidence type="ECO:0000256" key="1">
    <source>
        <dbReference type="SAM" id="MobiDB-lite"/>
    </source>
</evidence>
<evidence type="ECO:0008006" key="5">
    <source>
        <dbReference type="Google" id="ProtNLM"/>
    </source>
</evidence>
<dbReference type="Proteomes" id="UP001218188">
    <property type="component" value="Unassembled WGS sequence"/>
</dbReference>
<reference evidence="3" key="1">
    <citation type="submission" date="2023-03" db="EMBL/GenBank/DDBJ databases">
        <title>Massive genome expansion in bonnet fungi (Mycena s.s.) driven by repeated elements and novel gene families across ecological guilds.</title>
        <authorList>
            <consortium name="Lawrence Berkeley National Laboratory"/>
            <person name="Harder C.B."/>
            <person name="Miyauchi S."/>
            <person name="Viragh M."/>
            <person name="Kuo A."/>
            <person name="Thoen E."/>
            <person name="Andreopoulos B."/>
            <person name="Lu D."/>
            <person name="Skrede I."/>
            <person name="Drula E."/>
            <person name="Henrissat B."/>
            <person name="Morin E."/>
            <person name="Kohler A."/>
            <person name="Barry K."/>
            <person name="LaButti K."/>
            <person name="Morin E."/>
            <person name="Salamov A."/>
            <person name="Lipzen A."/>
            <person name="Mereny Z."/>
            <person name="Hegedus B."/>
            <person name="Baldrian P."/>
            <person name="Stursova M."/>
            <person name="Weitz H."/>
            <person name="Taylor A."/>
            <person name="Grigoriev I.V."/>
            <person name="Nagy L.G."/>
            <person name="Martin F."/>
            <person name="Kauserud H."/>
        </authorList>
    </citation>
    <scope>NUCLEOTIDE SEQUENCE</scope>
    <source>
        <strain evidence="3">CBHHK200</strain>
    </source>
</reference>
<evidence type="ECO:0000313" key="4">
    <source>
        <dbReference type="Proteomes" id="UP001218188"/>
    </source>
</evidence>
<feature type="compositionally biased region" description="Basic residues" evidence="1">
    <location>
        <begin position="357"/>
        <end position="372"/>
    </location>
</feature>
<feature type="transmembrane region" description="Helical" evidence="2">
    <location>
        <begin position="79"/>
        <end position="102"/>
    </location>
</feature>
<accession>A0AAD6THY8</accession>
<feature type="region of interest" description="Disordered" evidence="1">
    <location>
        <begin position="334"/>
        <end position="378"/>
    </location>
</feature>
<keyword evidence="4" id="KW-1185">Reference proteome</keyword>
<proteinExistence type="predicted"/>
<feature type="region of interest" description="Disordered" evidence="1">
    <location>
        <begin position="463"/>
        <end position="504"/>
    </location>
</feature>
<dbReference type="EMBL" id="JARJCM010000004">
    <property type="protein sequence ID" value="KAJ7045656.1"/>
    <property type="molecule type" value="Genomic_DNA"/>
</dbReference>
<protein>
    <recommendedName>
        <fullName evidence="5">Ubiquitin-like domain-containing protein</fullName>
    </recommendedName>
</protein>
<keyword evidence="2" id="KW-1133">Transmembrane helix</keyword>
<name>A0AAD6THY8_9AGAR</name>
<dbReference type="AlphaFoldDB" id="A0AAD6THY8"/>
<organism evidence="3 4">
    <name type="scientific">Mycena alexandri</name>
    <dbReference type="NCBI Taxonomy" id="1745969"/>
    <lineage>
        <taxon>Eukaryota</taxon>
        <taxon>Fungi</taxon>
        <taxon>Dikarya</taxon>
        <taxon>Basidiomycota</taxon>
        <taxon>Agaricomycotina</taxon>
        <taxon>Agaricomycetes</taxon>
        <taxon>Agaricomycetidae</taxon>
        <taxon>Agaricales</taxon>
        <taxon>Marasmiineae</taxon>
        <taxon>Mycenaceae</taxon>
        <taxon>Mycena</taxon>
    </lineage>
</organism>
<evidence type="ECO:0000256" key="2">
    <source>
        <dbReference type="SAM" id="Phobius"/>
    </source>
</evidence>
<gene>
    <name evidence="3" type="ORF">C8F04DRAFT_443967</name>
</gene>
<feature type="region of interest" description="Disordered" evidence="1">
    <location>
        <begin position="218"/>
        <end position="322"/>
    </location>
</feature>